<dbReference type="Proteomes" id="UP000001409">
    <property type="component" value="Chromosome"/>
</dbReference>
<evidence type="ECO:0000313" key="1">
    <source>
        <dbReference type="EMBL" id="BAC18186.1"/>
    </source>
</evidence>
<dbReference type="AlphaFoldDB" id="Q8FPW2"/>
<evidence type="ECO:0000313" key="2">
    <source>
        <dbReference type="Proteomes" id="UP000001409"/>
    </source>
</evidence>
<dbReference type="EMBL" id="BA000035">
    <property type="protein sequence ID" value="BAC18186.1"/>
    <property type="molecule type" value="Genomic_DNA"/>
</dbReference>
<accession>Q8FPW2</accession>
<reference evidence="1 2" key="1">
    <citation type="journal article" date="2003" name="Genome Res.">
        <title>Comparative complete genome sequence analysis of the amino acid replacements responsible for the thermostability of Corynebacterium efficiens.</title>
        <authorList>
            <person name="Nishio Y."/>
            <person name="Nakamura Y."/>
            <person name="Kawarabayasi Y."/>
            <person name="Usuda Y."/>
            <person name="Kimura E."/>
            <person name="Sugimoto S."/>
            <person name="Matsui K."/>
            <person name="Yamagishi A."/>
            <person name="Kikuchi H."/>
            <person name="Ikeo K."/>
            <person name="Gojobori T."/>
        </authorList>
    </citation>
    <scope>NUCLEOTIDE SEQUENCE [LARGE SCALE GENOMIC DNA]</scope>
    <source>
        <strain evidence="2">DSM 44549 / YS-314 / AJ 12310 / JCM 11189 / NBRC 100395</strain>
    </source>
</reference>
<sequence>MARASRYGRLSSFRATTTLVDASPAASLFPSLSSVLAHEASPNASTVAAVPAVSALVRVLIRRSLLPMYMAFRGASLLYVRW</sequence>
<organism evidence="1 2">
    <name type="scientific">Corynebacterium efficiens (strain DSM 44549 / YS-314 / AJ 12310 / JCM 11189 / NBRC 100395)</name>
    <dbReference type="NCBI Taxonomy" id="196164"/>
    <lineage>
        <taxon>Bacteria</taxon>
        <taxon>Bacillati</taxon>
        <taxon>Actinomycetota</taxon>
        <taxon>Actinomycetes</taxon>
        <taxon>Mycobacteriales</taxon>
        <taxon>Corynebacteriaceae</taxon>
        <taxon>Corynebacterium</taxon>
    </lineage>
</organism>
<dbReference type="HOGENOM" id="CLU_2552481_0_0_11"/>
<name>Q8FPW2_COREF</name>
<protein>
    <submittedName>
        <fullName evidence="1">Uncharacterized protein</fullName>
    </submittedName>
</protein>
<dbReference type="KEGG" id="cef:CE1376"/>
<proteinExistence type="predicted"/>
<keyword evidence="2" id="KW-1185">Reference proteome</keyword>